<dbReference type="OrthoDB" id="10061042at2759"/>
<dbReference type="EMBL" id="UYYF01000059">
    <property type="protein sequence ID" value="VDM95779.1"/>
    <property type="molecule type" value="Genomic_DNA"/>
</dbReference>
<feature type="region of interest" description="Disordered" evidence="5">
    <location>
        <begin position="65"/>
        <end position="91"/>
    </location>
</feature>
<dbReference type="OMA" id="WGYANWQ"/>
<dbReference type="STRING" id="103827.A0A0N5CKU3"/>
<evidence type="ECO:0000256" key="4">
    <source>
        <dbReference type="ARBA" id="ARBA00023136"/>
    </source>
</evidence>
<keyword evidence="2 6" id="KW-0812">Transmembrane</keyword>
<evidence type="ECO:0000256" key="6">
    <source>
        <dbReference type="SAM" id="Phobius"/>
    </source>
</evidence>
<keyword evidence="4 6" id="KW-0472">Membrane</keyword>
<name>A0A0N5CKU3_THECL</name>
<evidence type="ECO:0000313" key="10">
    <source>
        <dbReference type="WBParaSite" id="TCLT_0000070701-mRNA-1"/>
    </source>
</evidence>
<keyword evidence="9" id="KW-1185">Reference proteome</keyword>
<dbReference type="WBParaSite" id="TCLT_0000070701-mRNA-1">
    <property type="protein sequence ID" value="TCLT_0000070701-mRNA-1"/>
    <property type="gene ID" value="TCLT_0000070701"/>
</dbReference>
<organism evidence="10">
    <name type="scientific">Thelazia callipaeda</name>
    <name type="common">Oriental eyeworm</name>
    <name type="synonym">Parasitic nematode</name>
    <dbReference type="NCBI Taxonomy" id="103827"/>
    <lineage>
        <taxon>Eukaryota</taxon>
        <taxon>Metazoa</taxon>
        <taxon>Ecdysozoa</taxon>
        <taxon>Nematoda</taxon>
        <taxon>Chromadorea</taxon>
        <taxon>Rhabditida</taxon>
        <taxon>Spirurina</taxon>
        <taxon>Spiruromorpha</taxon>
        <taxon>Thelazioidea</taxon>
        <taxon>Thelaziidae</taxon>
        <taxon>Thelazia</taxon>
    </lineage>
</organism>
<evidence type="ECO:0000256" key="1">
    <source>
        <dbReference type="ARBA" id="ARBA00004141"/>
    </source>
</evidence>
<evidence type="ECO:0000313" key="9">
    <source>
        <dbReference type="Proteomes" id="UP000276776"/>
    </source>
</evidence>
<evidence type="ECO:0000256" key="2">
    <source>
        <dbReference type="ARBA" id="ARBA00022692"/>
    </source>
</evidence>
<feature type="transmembrane region" description="Helical" evidence="6">
    <location>
        <begin position="106"/>
        <end position="128"/>
    </location>
</feature>
<comment type="subcellular location">
    <subcellularLocation>
        <location evidence="1">Membrane</location>
        <topology evidence="1">Multi-pass membrane protein</topology>
    </subcellularLocation>
</comment>
<dbReference type="PANTHER" id="PTHR13659:SF5">
    <property type="entry name" value="PROTEIN FAM8A1"/>
    <property type="match status" value="1"/>
</dbReference>
<reference evidence="10" key="1">
    <citation type="submission" date="2017-02" db="UniProtKB">
        <authorList>
            <consortium name="WormBaseParasite"/>
        </authorList>
    </citation>
    <scope>IDENTIFICATION</scope>
</reference>
<accession>A0A0N5CKU3</accession>
<gene>
    <name evidence="8" type="ORF">TCLT_LOCUS708</name>
</gene>
<dbReference type="PANTHER" id="PTHR13659">
    <property type="entry name" value="AUTOSOMAL HIGHLY CONSERVED PROTEIN"/>
    <property type="match status" value="1"/>
</dbReference>
<feature type="domain" description="RDD" evidence="7">
    <location>
        <begin position="100"/>
        <end position="200"/>
    </location>
</feature>
<dbReference type="InterPro" id="IPR039871">
    <property type="entry name" value="FAM8A1"/>
</dbReference>
<protein>
    <submittedName>
        <fullName evidence="10">RDD domain-containing protein</fullName>
    </submittedName>
</protein>
<evidence type="ECO:0000259" key="7">
    <source>
        <dbReference type="Pfam" id="PF06271"/>
    </source>
</evidence>
<evidence type="ECO:0000313" key="8">
    <source>
        <dbReference type="EMBL" id="VDM95779.1"/>
    </source>
</evidence>
<dbReference type="GO" id="GO:0016020">
    <property type="term" value="C:membrane"/>
    <property type="evidence" value="ECO:0007669"/>
    <property type="project" value="UniProtKB-SubCell"/>
</dbReference>
<reference evidence="8 9" key="2">
    <citation type="submission" date="2018-11" db="EMBL/GenBank/DDBJ databases">
        <authorList>
            <consortium name="Pathogen Informatics"/>
        </authorList>
    </citation>
    <scope>NUCLEOTIDE SEQUENCE [LARGE SCALE GENOMIC DNA]</scope>
</reference>
<proteinExistence type="predicted"/>
<dbReference type="InterPro" id="IPR010432">
    <property type="entry name" value="RDD"/>
</dbReference>
<evidence type="ECO:0000256" key="5">
    <source>
        <dbReference type="SAM" id="MobiDB-lite"/>
    </source>
</evidence>
<dbReference type="AlphaFoldDB" id="A0A0N5CKU3"/>
<feature type="transmembrane region" description="Helical" evidence="6">
    <location>
        <begin position="236"/>
        <end position="254"/>
    </location>
</feature>
<dbReference type="Pfam" id="PF06271">
    <property type="entry name" value="RDD"/>
    <property type="match status" value="1"/>
</dbReference>
<keyword evidence="3 6" id="KW-1133">Transmembrane helix</keyword>
<dbReference type="Proteomes" id="UP000276776">
    <property type="component" value="Unassembled WGS sequence"/>
</dbReference>
<evidence type="ECO:0000256" key="3">
    <source>
        <dbReference type="ARBA" id="ARBA00022989"/>
    </source>
</evidence>
<sequence>MDLRKRGKNDKSSIAPVDYGGAAGYAAELRKWLFATQCWLFCHQMAVVQSLAYVSSCNRSSTESPLVPSAAVSPPPQAAATHSADNPSSRNQFIQRRTIPSFTRRILAEMIDSIFAFAAKLLVVYLLVEFGILDLEKYDRLLGDEADLQTLINVTQELFPIEMLAKVIVSIVEALFISYGFGSVPAGQTPGKVVLNIKVTTCYQVIPIPGSEEVNVVQTLNVPFKNSLLRSLMKNMLINLLFPLSAVAYAFSYSRAGYDIVAKTIVVNA</sequence>